<evidence type="ECO:0000259" key="2">
    <source>
        <dbReference type="Pfam" id="PF00534"/>
    </source>
</evidence>
<evidence type="ECO:0000313" key="4">
    <source>
        <dbReference type="Proteomes" id="UP000000310"/>
    </source>
</evidence>
<dbReference type="HOGENOM" id="CLU_009583_0_0_10"/>
<keyword evidence="3" id="KW-0808">Transferase</keyword>
<dbReference type="PANTHER" id="PTHR12526:SF630">
    <property type="entry name" value="GLYCOSYLTRANSFERASE"/>
    <property type="match status" value="1"/>
</dbReference>
<dbReference type="Gene3D" id="3.40.50.2000">
    <property type="entry name" value="Glycogen Phosphorylase B"/>
    <property type="match status" value="2"/>
</dbReference>
<name>F0S9P4_PSESL</name>
<reference evidence="3 4" key="1">
    <citation type="journal article" date="2011" name="Stand. Genomic Sci.">
        <title>Complete genome sequence of the gliding, heparinolytic Pedobacter saltans type strain (113).</title>
        <authorList>
            <person name="Liolios K."/>
            <person name="Sikorski J."/>
            <person name="Lu M."/>
            <person name="Nolan M."/>
            <person name="Lapidus A."/>
            <person name="Lucas S."/>
            <person name="Hammon N."/>
            <person name="Deshpande S."/>
            <person name="Cheng J.F."/>
            <person name="Tapia R."/>
            <person name="Han C."/>
            <person name="Goodwin L."/>
            <person name="Pitluck S."/>
            <person name="Huntemann M."/>
            <person name="Ivanova N."/>
            <person name="Pagani I."/>
            <person name="Mavromatis K."/>
            <person name="Ovchinikova G."/>
            <person name="Pati A."/>
            <person name="Chen A."/>
            <person name="Palaniappan K."/>
            <person name="Land M."/>
            <person name="Hauser L."/>
            <person name="Brambilla E.M."/>
            <person name="Kotsyurbenko O."/>
            <person name="Rohde M."/>
            <person name="Tindall B.J."/>
            <person name="Abt B."/>
            <person name="Goker M."/>
            <person name="Detter J.C."/>
            <person name="Woyke T."/>
            <person name="Bristow J."/>
            <person name="Eisen J.A."/>
            <person name="Markowitz V."/>
            <person name="Hugenholtz P."/>
            <person name="Klenk H.P."/>
            <person name="Kyrpides N.C."/>
        </authorList>
    </citation>
    <scope>NUCLEOTIDE SEQUENCE [LARGE SCALE GENOMIC DNA]</scope>
    <source>
        <strain evidence="4">ATCC 51119 / DSM 12145 / JCM 21818 / LMG 10337 / NBRC 100064 / NCIMB 13643</strain>
    </source>
</reference>
<dbReference type="GO" id="GO:0016757">
    <property type="term" value="F:glycosyltransferase activity"/>
    <property type="evidence" value="ECO:0007669"/>
    <property type="project" value="InterPro"/>
</dbReference>
<keyword evidence="1" id="KW-1133">Transmembrane helix</keyword>
<dbReference type="eggNOG" id="COG0438">
    <property type="taxonomic scope" value="Bacteria"/>
</dbReference>
<dbReference type="Proteomes" id="UP000000310">
    <property type="component" value="Chromosome"/>
</dbReference>
<feature type="transmembrane region" description="Helical" evidence="1">
    <location>
        <begin position="85"/>
        <end position="104"/>
    </location>
</feature>
<feature type="domain" description="Glycosyl transferase family 1" evidence="2">
    <location>
        <begin position="180"/>
        <end position="331"/>
    </location>
</feature>
<proteinExistence type="predicted"/>
<keyword evidence="1" id="KW-0812">Transmembrane</keyword>
<dbReference type="Pfam" id="PF00534">
    <property type="entry name" value="Glycos_transf_1"/>
    <property type="match status" value="1"/>
</dbReference>
<dbReference type="KEGG" id="psn:Pedsa_0828"/>
<reference evidence="4" key="2">
    <citation type="submission" date="2011-02" db="EMBL/GenBank/DDBJ databases">
        <title>The complete genome of Pedobacter saltans DSM 12145.</title>
        <authorList>
            <consortium name="US DOE Joint Genome Institute (JGI-PGF)"/>
            <person name="Lucas S."/>
            <person name="Copeland A."/>
            <person name="Lapidus A."/>
            <person name="Bruce D."/>
            <person name="Goodwin L."/>
            <person name="Pitluck S."/>
            <person name="Kyrpides N."/>
            <person name="Mavromatis K."/>
            <person name="Pagani I."/>
            <person name="Ivanova N."/>
            <person name="Ovchinnikova G."/>
            <person name="Lu M."/>
            <person name="Detter J.C."/>
            <person name="Han C."/>
            <person name="Land M."/>
            <person name="Hauser L."/>
            <person name="Markowitz V."/>
            <person name="Cheng J.-F."/>
            <person name="Hugenholtz P."/>
            <person name="Woyke T."/>
            <person name="Wu D."/>
            <person name="Tindall B."/>
            <person name="Pomrenke H.G."/>
            <person name="Brambilla E."/>
            <person name="Klenk H.-P."/>
            <person name="Eisen J.A."/>
        </authorList>
    </citation>
    <scope>NUCLEOTIDE SEQUENCE [LARGE SCALE GENOMIC DNA]</scope>
    <source>
        <strain evidence="4">ATCC 51119 / DSM 12145 / JCM 21818 / LMG 10337 / NBRC 100064 / NCIMB 13643</strain>
    </source>
</reference>
<dbReference type="STRING" id="762903.Pedsa_0828"/>
<gene>
    <name evidence="3" type="ordered locus">Pedsa_0828</name>
</gene>
<dbReference type="PANTHER" id="PTHR12526">
    <property type="entry name" value="GLYCOSYLTRANSFERASE"/>
    <property type="match status" value="1"/>
</dbReference>
<keyword evidence="4" id="KW-1185">Reference proteome</keyword>
<keyword evidence="1" id="KW-0472">Membrane</keyword>
<dbReference type="AlphaFoldDB" id="F0S9P4"/>
<dbReference type="InterPro" id="IPR001296">
    <property type="entry name" value="Glyco_trans_1"/>
</dbReference>
<dbReference type="EMBL" id="CP002545">
    <property type="protein sequence ID" value="ADY51400.1"/>
    <property type="molecule type" value="Genomic_DNA"/>
</dbReference>
<organism evidence="3 4">
    <name type="scientific">Pseudopedobacter saltans (strain ATCC 51119 / DSM 12145 / JCM 21818 / CCUG 39354 / LMG 10337 / NBRC 100064 / NCIMB 13643)</name>
    <name type="common">Pedobacter saltans</name>
    <dbReference type="NCBI Taxonomy" id="762903"/>
    <lineage>
        <taxon>Bacteria</taxon>
        <taxon>Pseudomonadati</taxon>
        <taxon>Bacteroidota</taxon>
        <taxon>Sphingobacteriia</taxon>
        <taxon>Sphingobacteriales</taxon>
        <taxon>Sphingobacteriaceae</taxon>
        <taxon>Pseudopedobacter</taxon>
    </lineage>
</organism>
<protein>
    <submittedName>
        <fullName evidence="3">Glycosyl transferase group 1</fullName>
    </submittedName>
</protein>
<evidence type="ECO:0000313" key="3">
    <source>
        <dbReference type="EMBL" id="ADY51400.1"/>
    </source>
</evidence>
<sequence>MANRILFITSGMNRGGAETQLLKVAMFLRDKKYQIKIISLTSTNEFDIDYDKEKIPVVFLKPWKTNFYSNLKTLYSITKDYKPNVVIAFMFISIIFARLLKLVFRFKLISSIRTSVLPRKWYIPFKLTNGLDDEIIYNSIASKIDFETKKLINKGGKVIHNCISIPETEDLINVKSISFVWVCIAHFRWNKDYKTLFQAIERMKGLNFRVDIVGGIDKKYSSWANQFIEQADIGAHVRILGFRADAQHFLKQSNAFVLSSFSEGMPNALLEAMAHEKPVVVTDIDCNRLIVQSVKCGFLAEKQNAEDLAIKMKAIMEMTEAKRSLLGQNGRIYIEENFSEGVVLDHWLSTIKSLATA</sequence>
<accession>F0S9P4</accession>
<evidence type="ECO:0000256" key="1">
    <source>
        <dbReference type="SAM" id="Phobius"/>
    </source>
</evidence>
<dbReference type="RefSeq" id="WP_013631900.1">
    <property type="nucleotide sequence ID" value="NC_015177.1"/>
</dbReference>
<dbReference type="OrthoDB" id="791981at2"/>
<dbReference type="SUPFAM" id="SSF53756">
    <property type="entry name" value="UDP-Glycosyltransferase/glycogen phosphorylase"/>
    <property type="match status" value="1"/>
</dbReference>